<dbReference type="PROSITE" id="PS50194">
    <property type="entry name" value="FILAMIN_REPEAT"/>
    <property type="match status" value="1"/>
</dbReference>
<dbReference type="GO" id="GO:0061630">
    <property type="term" value="F:ubiquitin protein ligase activity"/>
    <property type="evidence" value="ECO:0007669"/>
    <property type="project" value="TreeGrafter"/>
</dbReference>
<dbReference type="InterPro" id="IPR011042">
    <property type="entry name" value="6-blade_b-propeller_TolB-like"/>
</dbReference>
<feature type="region of interest" description="Disordered" evidence="2">
    <location>
        <begin position="135"/>
        <end position="156"/>
    </location>
</feature>
<dbReference type="SUPFAM" id="SSF101898">
    <property type="entry name" value="NHL repeat"/>
    <property type="match status" value="1"/>
</dbReference>
<sequence length="1010" mass="109855">METVKCSGCGVGLKVDSSVEADGEEADVKCRQCEVEEKMEKMMVAQSQLLMRIAELESALATEQEKTRAMGERLKSAEEALAKLNKEATYRENSRDPATRTVEKEKQASLEKTGLAGSTVARPSFSEVVVGQGGNKAAGVTGASSPQVQNAPAEKSQHVIIARDSNLNRCTEAIKERVRCDKRVAVGTFPGRKLEAVMRQASAKLKTTADRQKLVIISGGLNDVLNEDGAGLAATLAKGVDDMRATSPKVTDMAGLSVPGDEEILTILQDEKLLLDVCKQLLPEPGDSEHEYQDKVAALSTMLRIQEDQVLSQVDRELHRLREELVFKVRSTLDNKLRILDAVTREARVAAQGDESAKSGYSDSLLSLFTFEVKRVQGFACESFAYIRGSAALPHTMHFIENYEEHVYRVGSVVKIYYLSAKGCDPCLMRYITARVSRGAGEEEIEVSNADLMNGMYLLEFSVCREGTYEVRVALYDRDISGSPQRITVHQSAVGHEVLPIHAGSSDAADEGQSMVASFTDAAVAANIRCAAAANATYADMTKVAISEDLRVSDLAPEEHHNDLSMVPGFSDRAVAANIRGPAVGSATYRNMTKRAVAEDLPVSYPPEHYNEVDLASTNELQPVLPTLLSTVAGPSSSNLSREIPEPHANNAFSRFFTPIEPPLQVAVATNSGILNGQKSPQNGFTQSMASSKEQSSSGGGFQRSLVALNEEASLSSSSLLYDKPGSSPSYSDFGICVREPLKPTYVVTAIAPDSSTRRSAKVSPLSTCKKKPVSFSGTISAKLSLEFDAYKNSKLAFPIGVTATASGNIIVADTSQDRVMYRARRKGVKAWQESKWAYHATGEKYYTGVLQARLRAKSSECFRRPSAVVAFKDESYAVKDDRCIYYFSKHGEFIRALGKSSLSRPYGLSCMYKTDLKGALVCTFGTKGKEHGKMFEPSGVSATDRCIFIGDSKNNRVQAFDADGKFITVVKMTSGITRPSGIFVSDRNKLYVLNYLHGTVGVYDLKFNE</sequence>
<evidence type="ECO:0000313" key="4">
    <source>
        <dbReference type="Proteomes" id="UP000821866"/>
    </source>
</evidence>
<feature type="compositionally biased region" description="Low complexity" evidence="2">
    <location>
        <begin position="687"/>
        <end position="701"/>
    </location>
</feature>
<dbReference type="Gene3D" id="2.60.40.10">
    <property type="entry name" value="Immunoglobulins"/>
    <property type="match status" value="1"/>
</dbReference>
<dbReference type="VEuPathDB" id="VectorBase:LOC119172047"/>
<accession>A0A9J6DR01</accession>
<dbReference type="Gene3D" id="2.120.10.30">
    <property type="entry name" value="TolB, C-terminal domain"/>
    <property type="match status" value="2"/>
</dbReference>
<reference evidence="3" key="1">
    <citation type="journal article" date="2020" name="Cell">
        <title>Large-Scale Comparative Analyses of Tick Genomes Elucidate Their Genetic Diversity and Vector Capacities.</title>
        <authorList>
            <consortium name="Tick Genome and Microbiome Consortium (TIGMIC)"/>
            <person name="Jia N."/>
            <person name="Wang J."/>
            <person name="Shi W."/>
            <person name="Du L."/>
            <person name="Sun Y."/>
            <person name="Zhan W."/>
            <person name="Jiang J.F."/>
            <person name="Wang Q."/>
            <person name="Zhang B."/>
            <person name="Ji P."/>
            <person name="Bell-Sakyi L."/>
            <person name="Cui X.M."/>
            <person name="Yuan T.T."/>
            <person name="Jiang B.G."/>
            <person name="Yang W.F."/>
            <person name="Lam T.T."/>
            <person name="Chang Q.C."/>
            <person name="Ding S.J."/>
            <person name="Wang X.J."/>
            <person name="Zhu J.G."/>
            <person name="Ruan X.D."/>
            <person name="Zhao L."/>
            <person name="Wei J.T."/>
            <person name="Ye R.Z."/>
            <person name="Que T.C."/>
            <person name="Du C.H."/>
            <person name="Zhou Y.H."/>
            <person name="Cheng J.X."/>
            <person name="Dai P.F."/>
            <person name="Guo W.B."/>
            <person name="Han X.H."/>
            <person name="Huang E.J."/>
            <person name="Li L.F."/>
            <person name="Wei W."/>
            <person name="Gao Y.C."/>
            <person name="Liu J.Z."/>
            <person name="Shao H.Z."/>
            <person name="Wang X."/>
            <person name="Wang C.C."/>
            <person name="Yang T.C."/>
            <person name="Huo Q.B."/>
            <person name="Li W."/>
            <person name="Chen H.Y."/>
            <person name="Chen S.E."/>
            <person name="Zhou L.G."/>
            <person name="Ni X.B."/>
            <person name="Tian J.H."/>
            <person name="Sheng Y."/>
            <person name="Liu T."/>
            <person name="Pan Y.S."/>
            <person name="Xia L.Y."/>
            <person name="Li J."/>
            <person name="Zhao F."/>
            <person name="Cao W.C."/>
        </authorList>
    </citation>
    <scope>NUCLEOTIDE SEQUENCE</scope>
    <source>
        <strain evidence="3">Rmic-2018</strain>
    </source>
</reference>
<dbReference type="InterPro" id="IPR013783">
    <property type="entry name" value="Ig-like_fold"/>
</dbReference>
<dbReference type="SUPFAM" id="SSF81296">
    <property type="entry name" value="E set domains"/>
    <property type="match status" value="1"/>
</dbReference>
<dbReference type="PANTHER" id="PTHR24104">
    <property type="entry name" value="E3 UBIQUITIN-PROTEIN LIGASE NHLRC1-RELATED"/>
    <property type="match status" value="1"/>
</dbReference>
<protein>
    <submittedName>
        <fullName evidence="3">Uncharacterized protein</fullName>
    </submittedName>
</protein>
<proteinExistence type="predicted"/>
<gene>
    <name evidence="3" type="ORF">HPB51_022409</name>
</gene>
<evidence type="ECO:0000256" key="1">
    <source>
        <dbReference type="PROSITE-ProRule" id="PRU00087"/>
    </source>
</evidence>
<evidence type="ECO:0000313" key="3">
    <source>
        <dbReference type="EMBL" id="KAH8024290.1"/>
    </source>
</evidence>
<feature type="region of interest" description="Disordered" evidence="2">
    <location>
        <begin position="675"/>
        <end position="701"/>
    </location>
</feature>
<dbReference type="EMBL" id="JABSTU010000008">
    <property type="protein sequence ID" value="KAH8024290.1"/>
    <property type="molecule type" value="Genomic_DNA"/>
</dbReference>
<feature type="compositionally biased region" description="Basic and acidic residues" evidence="2">
    <location>
        <begin position="86"/>
        <end position="109"/>
    </location>
</feature>
<organism evidence="3 4">
    <name type="scientific">Rhipicephalus microplus</name>
    <name type="common">Cattle tick</name>
    <name type="synonym">Boophilus microplus</name>
    <dbReference type="NCBI Taxonomy" id="6941"/>
    <lineage>
        <taxon>Eukaryota</taxon>
        <taxon>Metazoa</taxon>
        <taxon>Ecdysozoa</taxon>
        <taxon>Arthropoda</taxon>
        <taxon>Chelicerata</taxon>
        <taxon>Arachnida</taxon>
        <taxon>Acari</taxon>
        <taxon>Parasitiformes</taxon>
        <taxon>Ixodida</taxon>
        <taxon>Ixodoidea</taxon>
        <taxon>Ixodidae</taxon>
        <taxon>Rhipicephalinae</taxon>
        <taxon>Rhipicephalus</taxon>
        <taxon>Boophilus</taxon>
    </lineage>
</organism>
<feature type="region of interest" description="Disordered" evidence="2">
    <location>
        <begin position="86"/>
        <end position="115"/>
    </location>
</feature>
<dbReference type="InterPro" id="IPR050952">
    <property type="entry name" value="TRIM-NHL_E3_ligases"/>
</dbReference>
<dbReference type="InterPro" id="IPR014756">
    <property type="entry name" value="Ig_E-set"/>
</dbReference>
<feature type="compositionally biased region" description="Polar residues" evidence="2">
    <location>
        <begin position="675"/>
        <end position="686"/>
    </location>
</feature>
<evidence type="ECO:0000256" key="2">
    <source>
        <dbReference type="SAM" id="MobiDB-lite"/>
    </source>
</evidence>
<dbReference type="GO" id="GO:0043161">
    <property type="term" value="P:proteasome-mediated ubiquitin-dependent protein catabolic process"/>
    <property type="evidence" value="ECO:0007669"/>
    <property type="project" value="TreeGrafter"/>
</dbReference>
<dbReference type="GO" id="GO:0000209">
    <property type="term" value="P:protein polyubiquitination"/>
    <property type="evidence" value="ECO:0007669"/>
    <property type="project" value="TreeGrafter"/>
</dbReference>
<comment type="caution">
    <text evidence="3">The sequence shown here is derived from an EMBL/GenBank/DDBJ whole genome shotgun (WGS) entry which is preliminary data.</text>
</comment>
<dbReference type="PANTHER" id="PTHR24104:SF57">
    <property type="entry name" value="BEE-MILK PROTEIN"/>
    <property type="match status" value="1"/>
</dbReference>
<name>A0A9J6DR01_RHIMP</name>
<dbReference type="AlphaFoldDB" id="A0A9J6DR01"/>
<dbReference type="InterPro" id="IPR017868">
    <property type="entry name" value="Filamin/ABP280_repeat-like"/>
</dbReference>
<dbReference type="Proteomes" id="UP000821866">
    <property type="component" value="Chromosome 6"/>
</dbReference>
<reference evidence="3" key="2">
    <citation type="submission" date="2021-09" db="EMBL/GenBank/DDBJ databases">
        <authorList>
            <person name="Jia N."/>
            <person name="Wang J."/>
            <person name="Shi W."/>
            <person name="Du L."/>
            <person name="Sun Y."/>
            <person name="Zhan W."/>
            <person name="Jiang J."/>
            <person name="Wang Q."/>
            <person name="Zhang B."/>
            <person name="Ji P."/>
            <person name="Sakyi L.B."/>
            <person name="Cui X."/>
            <person name="Yuan T."/>
            <person name="Jiang B."/>
            <person name="Yang W."/>
            <person name="Lam T.T.-Y."/>
            <person name="Chang Q."/>
            <person name="Ding S."/>
            <person name="Wang X."/>
            <person name="Zhu J."/>
            <person name="Ruan X."/>
            <person name="Zhao L."/>
            <person name="Wei J."/>
            <person name="Que T."/>
            <person name="Du C."/>
            <person name="Cheng J."/>
            <person name="Dai P."/>
            <person name="Han X."/>
            <person name="Huang E."/>
            <person name="Gao Y."/>
            <person name="Liu J."/>
            <person name="Shao H."/>
            <person name="Ye R."/>
            <person name="Li L."/>
            <person name="Wei W."/>
            <person name="Wang X."/>
            <person name="Wang C."/>
            <person name="Huo Q."/>
            <person name="Li W."/>
            <person name="Guo W."/>
            <person name="Chen H."/>
            <person name="Chen S."/>
            <person name="Zhou L."/>
            <person name="Zhou L."/>
            <person name="Ni X."/>
            <person name="Tian J."/>
            <person name="Zhou Y."/>
            <person name="Sheng Y."/>
            <person name="Liu T."/>
            <person name="Pan Y."/>
            <person name="Xia L."/>
            <person name="Li J."/>
            <person name="Zhao F."/>
            <person name="Cao W."/>
        </authorList>
    </citation>
    <scope>NUCLEOTIDE SEQUENCE</scope>
    <source>
        <strain evidence="3">Rmic-2018</strain>
        <tissue evidence="3">Larvae</tissue>
    </source>
</reference>
<feature type="repeat" description="Filamin" evidence="1">
    <location>
        <begin position="432"/>
        <end position="489"/>
    </location>
</feature>
<keyword evidence="4" id="KW-1185">Reference proteome</keyword>